<gene>
    <name evidence="1" type="ORF">NCTC10926_02167</name>
</gene>
<accession>A0A380X625</accession>
<dbReference type="AlphaFoldDB" id="A0A380X625"/>
<protein>
    <submittedName>
        <fullName evidence="1">Uncharacterized protein</fullName>
    </submittedName>
</protein>
<proteinExistence type="predicted"/>
<dbReference type="EMBL" id="UFSW01000001">
    <property type="protein sequence ID" value="SUU98725.1"/>
    <property type="molecule type" value="Genomic_DNA"/>
</dbReference>
<name>A0A380X625_AVIPA</name>
<sequence>MNIVIERNPVSKNMRKGRNSLNGKAGRLARMFAKSRQKKSNGKPDRIKTALVMLPIPSKSQLKKRRLNFKPSNRITTKAKSA</sequence>
<organism evidence="1 2">
    <name type="scientific">Avibacterium paragallinarum</name>
    <name type="common">Haemophilus gallinarum</name>
    <dbReference type="NCBI Taxonomy" id="728"/>
    <lineage>
        <taxon>Bacteria</taxon>
        <taxon>Pseudomonadati</taxon>
        <taxon>Pseudomonadota</taxon>
        <taxon>Gammaproteobacteria</taxon>
        <taxon>Pasteurellales</taxon>
        <taxon>Pasteurellaceae</taxon>
        <taxon>Avibacterium</taxon>
    </lineage>
</organism>
<evidence type="ECO:0000313" key="2">
    <source>
        <dbReference type="Proteomes" id="UP000254620"/>
    </source>
</evidence>
<dbReference type="Proteomes" id="UP000254620">
    <property type="component" value="Unassembled WGS sequence"/>
</dbReference>
<reference evidence="1 2" key="1">
    <citation type="submission" date="2018-06" db="EMBL/GenBank/DDBJ databases">
        <authorList>
            <consortium name="Pathogen Informatics"/>
            <person name="Doyle S."/>
        </authorList>
    </citation>
    <scope>NUCLEOTIDE SEQUENCE [LARGE SCALE GENOMIC DNA]</scope>
    <source>
        <strain evidence="1 2">NCTC10926</strain>
    </source>
</reference>
<evidence type="ECO:0000313" key="1">
    <source>
        <dbReference type="EMBL" id="SUU98725.1"/>
    </source>
</evidence>